<accession>A0A843XBJ4</accession>
<sequence length="689" mass="76391">MTLPFLPKAKGTPGGRLFWYVLLASCVIWITLFYFQRPSRIPISTTAESYASAGAADASSNSSSRNQAKNNSSRGGGNKNSRGGVDAIEEFSRPPPTIQPPLADPCAGRYIYTHELPTRFNTDILDGCRALSKSANKSQFMSNEGLGPRVEDPEGVFAGSGSWYQTDQFALDVIFYNRMKRHFCLTNDSSRAAAIFVPFFAGLDASRYLAGHNTTVRDAMPLDLVRWLRSRPEWWAMGGRDHFLVAGRPAWDFRRFSEFDSDWGNKLLLVPETRNMSVLVLESSIWLGNDISIPYPTYFHPSDDGETIAWQNRVRKAERPWLFSFVGAGRSDPLLPGSMRGRIIEQCRASRRCRHLDCSSNATACSSPGSVMAAFQGTVFCLQPPGDSFTRRSTFDAMVAGCVPVFFHRGSSDEQYKWHLPRNHSSYSVLIPEEEVRDGKVSIEKRLVGIPEGEVRAMREEVIRMIPRLVYAKPGERGSTAKDAFEVAVEGVIERVSRRRKEMRAQARAPRQTDKGVGPTRIVQNGQLRMDAPPPTDTYVRRGGPLLLYVLLDAGNPALDATVYIHDLPSQFNTDILRACLALVRPVTLRATDFSIPYPSNFHPSHDGKVERLWLFSFVGAPHPPPAGAVAVRDPASPHPLEAPRERHERDVSAFDAMVAGGSPTSITGGTCPLTTVAPVFIRIDEEIV</sequence>
<reference evidence="9" key="1">
    <citation type="submission" date="2017-07" db="EMBL/GenBank/DDBJ databases">
        <title>Taro Niue Genome Assembly and Annotation.</title>
        <authorList>
            <person name="Atibalentja N."/>
            <person name="Keating K."/>
            <person name="Fields C.J."/>
        </authorList>
    </citation>
    <scope>NUCLEOTIDE SEQUENCE</scope>
    <source>
        <strain evidence="9">Niue_2</strain>
        <tissue evidence="9">Leaf</tissue>
    </source>
</reference>
<dbReference type="OrthoDB" id="1924787at2759"/>
<dbReference type="EMBL" id="NMUH01007115">
    <property type="protein sequence ID" value="MQM16673.1"/>
    <property type="molecule type" value="Genomic_DNA"/>
</dbReference>
<evidence type="ECO:0000256" key="6">
    <source>
        <dbReference type="SAM" id="MobiDB-lite"/>
    </source>
</evidence>
<feature type="region of interest" description="Disordered" evidence="6">
    <location>
        <begin position="55"/>
        <end position="99"/>
    </location>
</feature>
<keyword evidence="7" id="KW-0812">Transmembrane</keyword>
<name>A0A843XBJ4_COLES</name>
<evidence type="ECO:0000256" key="1">
    <source>
        <dbReference type="ARBA" id="ARBA00004323"/>
    </source>
</evidence>
<dbReference type="GO" id="GO:0000139">
    <property type="term" value="C:Golgi membrane"/>
    <property type="evidence" value="ECO:0007669"/>
    <property type="project" value="UniProtKB-SubCell"/>
</dbReference>
<feature type="compositionally biased region" description="Low complexity" evidence="6">
    <location>
        <begin position="55"/>
        <end position="84"/>
    </location>
</feature>
<keyword evidence="3" id="KW-0328">Glycosyltransferase</keyword>
<feature type="domain" description="Exostosin GT47" evidence="8">
    <location>
        <begin position="106"/>
        <end position="446"/>
    </location>
</feature>
<keyword evidence="4" id="KW-0735">Signal-anchor</keyword>
<evidence type="ECO:0000256" key="5">
    <source>
        <dbReference type="ARBA" id="ARBA00023034"/>
    </source>
</evidence>
<evidence type="ECO:0000256" key="4">
    <source>
        <dbReference type="ARBA" id="ARBA00022968"/>
    </source>
</evidence>
<comment type="caution">
    <text evidence="9">The sequence shown here is derived from an EMBL/GenBank/DDBJ whole genome shotgun (WGS) entry which is preliminary data.</text>
</comment>
<evidence type="ECO:0000313" key="10">
    <source>
        <dbReference type="Proteomes" id="UP000652761"/>
    </source>
</evidence>
<organism evidence="9 10">
    <name type="scientific">Colocasia esculenta</name>
    <name type="common">Wild taro</name>
    <name type="synonym">Arum esculentum</name>
    <dbReference type="NCBI Taxonomy" id="4460"/>
    <lineage>
        <taxon>Eukaryota</taxon>
        <taxon>Viridiplantae</taxon>
        <taxon>Streptophyta</taxon>
        <taxon>Embryophyta</taxon>
        <taxon>Tracheophyta</taxon>
        <taxon>Spermatophyta</taxon>
        <taxon>Magnoliopsida</taxon>
        <taxon>Liliopsida</taxon>
        <taxon>Araceae</taxon>
        <taxon>Aroideae</taxon>
        <taxon>Colocasieae</taxon>
        <taxon>Colocasia</taxon>
    </lineage>
</organism>
<keyword evidence="5" id="KW-0333">Golgi apparatus</keyword>
<protein>
    <recommendedName>
        <fullName evidence="8">Exostosin GT47 domain-containing protein</fullName>
    </recommendedName>
</protein>
<dbReference type="InterPro" id="IPR040911">
    <property type="entry name" value="Exostosin_GT47"/>
</dbReference>
<keyword evidence="10" id="KW-1185">Reference proteome</keyword>
<dbReference type="AlphaFoldDB" id="A0A843XBJ4"/>
<proteinExistence type="inferred from homology"/>
<evidence type="ECO:0000256" key="3">
    <source>
        <dbReference type="ARBA" id="ARBA00022676"/>
    </source>
</evidence>
<dbReference type="InterPro" id="IPR004263">
    <property type="entry name" value="Exostosin"/>
</dbReference>
<dbReference type="PANTHER" id="PTHR11062">
    <property type="entry name" value="EXOSTOSIN HEPARAN SULFATE GLYCOSYLTRANSFERASE -RELATED"/>
    <property type="match status" value="1"/>
</dbReference>
<keyword evidence="7" id="KW-1133">Transmembrane helix</keyword>
<evidence type="ECO:0000259" key="8">
    <source>
        <dbReference type="Pfam" id="PF03016"/>
    </source>
</evidence>
<dbReference type="PANTHER" id="PTHR11062:SF117">
    <property type="entry name" value="XYLOGLUCAN-SPECIFIC GALACTURONOSYLTRANSFERASE 1"/>
    <property type="match status" value="1"/>
</dbReference>
<gene>
    <name evidence="9" type="ORF">Taro_049628</name>
</gene>
<evidence type="ECO:0000256" key="2">
    <source>
        <dbReference type="ARBA" id="ARBA00010271"/>
    </source>
</evidence>
<dbReference type="Proteomes" id="UP000652761">
    <property type="component" value="Unassembled WGS sequence"/>
</dbReference>
<evidence type="ECO:0000313" key="9">
    <source>
        <dbReference type="EMBL" id="MQM16673.1"/>
    </source>
</evidence>
<evidence type="ECO:0000256" key="7">
    <source>
        <dbReference type="SAM" id="Phobius"/>
    </source>
</evidence>
<comment type="similarity">
    <text evidence="2">Belongs to the glycosyltransferase 47 family.</text>
</comment>
<feature type="transmembrane region" description="Helical" evidence="7">
    <location>
        <begin position="17"/>
        <end position="35"/>
    </location>
</feature>
<comment type="subcellular location">
    <subcellularLocation>
        <location evidence="1">Golgi apparatus membrane</location>
        <topology evidence="1">Single-pass type II membrane protein</topology>
    </subcellularLocation>
</comment>
<dbReference type="GO" id="GO:0016757">
    <property type="term" value="F:glycosyltransferase activity"/>
    <property type="evidence" value="ECO:0007669"/>
    <property type="project" value="UniProtKB-KW"/>
</dbReference>
<dbReference type="Pfam" id="PF03016">
    <property type="entry name" value="Exostosin_GT47"/>
    <property type="match status" value="1"/>
</dbReference>
<keyword evidence="7" id="KW-0472">Membrane</keyword>
<keyword evidence="3" id="KW-0808">Transferase</keyword>